<comment type="similarity">
    <text evidence="1">Belongs to the asp23 family.</text>
</comment>
<reference evidence="2 3" key="1">
    <citation type="submission" date="2016-11" db="EMBL/GenBank/DDBJ databases">
        <authorList>
            <person name="Jaros S."/>
            <person name="Januszkiewicz K."/>
            <person name="Wedrychowicz H."/>
        </authorList>
    </citation>
    <scope>NUCLEOTIDE SEQUENCE [LARGE SCALE GENOMIC DNA]</scope>
    <source>
        <strain evidence="2 3">DSM 14828</strain>
    </source>
</reference>
<dbReference type="AlphaFoldDB" id="A0A1M4UFK3"/>
<dbReference type="RefSeq" id="WP_073269740.1">
    <property type="nucleotide sequence ID" value="NZ_FQTU01000003.1"/>
</dbReference>
<keyword evidence="3" id="KW-1185">Reference proteome</keyword>
<evidence type="ECO:0000256" key="1">
    <source>
        <dbReference type="ARBA" id="ARBA00005721"/>
    </source>
</evidence>
<dbReference type="InterPro" id="IPR005531">
    <property type="entry name" value="Asp23"/>
</dbReference>
<evidence type="ECO:0000313" key="2">
    <source>
        <dbReference type="EMBL" id="SHE55378.1"/>
    </source>
</evidence>
<proteinExistence type="inferred from homology"/>
<dbReference type="OrthoDB" id="9793465at2"/>
<accession>A0A1M4UFK3</accession>
<dbReference type="Proteomes" id="UP000184251">
    <property type="component" value="Unassembled WGS sequence"/>
</dbReference>
<evidence type="ECO:0000313" key="3">
    <source>
        <dbReference type="Proteomes" id="UP000184251"/>
    </source>
</evidence>
<dbReference type="PANTHER" id="PTHR34297:SF2">
    <property type="entry name" value="ASP23_GLS24 FAMILY ENVELOPE STRESS RESPONSE PROTEIN"/>
    <property type="match status" value="1"/>
</dbReference>
<gene>
    <name evidence="2" type="ORF">SAMN02746064_00748</name>
</gene>
<dbReference type="Pfam" id="PF03780">
    <property type="entry name" value="Asp23"/>
    <property type="match status" value="1"/>
</dbReference>
<name>A0A1M4UFK3_9FIRM</name>
<protein>
    <submittedName>
        <fullName evidence="2">Uncharacterized conserved protein YloU, alkaline shock protein (Asp23) family</fullName>
    </submittedName>
</protein>
<organism evidence="2 3">
    <name type="scientific">Alkalibacter saccharofermentans DSM 14828</name>
    <dbReference type="NCBI Taxonomy" id="1120975"/>
    <lineage>
        <taxon>Bacteria</taxon>
        <taxon>Bacillati</taxon>
        <taxon>Bacillota</taxon>
        <taxon>Clostridia</taxon>
        <taxon>Eubacteriales</taxon>
        <taxon>Eubacteriaceae</taxon>
        <taxon>Alkalibacter</taxon>
    </lineage>
</organism>
<dbReference type="STRING" id="1120975.SAMN02746064_00748"/>
<dbReference type="PANTHER" id="PTHR34297">
    <property type="entry name" value="HYPOTHETICAL CYTOSOLIC PROTEIN-RELATED"/>
    <property type="match status" value="1"/>
</dbReference>
<dbReference type="EMBL" id="FQTU01000003">
    <property type="protein sequence ID" value="SHE55378.1"/>
    <property type="molecule type" value="Genomic_DNA"/>
</dbReference>
<sequence length="119" mass="12821">MEYNEDLKGNVVVSEDVVSSIANLAATEVEGVAHLHHGITGGIAEKLGKKSGSKGVRVVRSDDELIIDLYVDVDFGVQVQETAEKVQRKVKTTVEAMTGTRVIQVNVNVDGVRMKATID</sequence>